<accession>A0ABM0W0U6</accession>
<dbReference type="NCBIfam" id="TIGR01638">
    <property type="entry name" value="Atha_cystat_rel"/>
    <property type="match status" value="1"/>
</dbReference>
<feature type="region of interest" description="Disordered" evidence="1">
    <location>
        <begin position="1"/>
        <end position="96"/>
    </location>
</feature>
<reference evidence="3" key="2">
    <citation type="submission" date="2025-08" db="UniProtKB">
        <authorList>
            <consortium name="RefSeq"/>
        </authorList>
    </citation>
    <scope>IDENTIFICATION</scope>
    <source>
        <tissue evidence="3">Leaf</tissue>
    </source>
</reference>
<name>A0ABM0W0U6_CAMSA</name>
<keyword evidence="2" id="KW-1185">Reference proteome</keyword>
<dbReference type="RefSeq" id="XP_010464108.1">
    <property type="nucleotide sequence ID" value="XM_010465806.2"/>
</dbReference>
<gene>
    <name evidence="3" type="primary">LOC104744716</name>
</gene>
<proteinExistence type="predicted"/>
<reference evidence="2" key="1">
    <citation type="journal article" date="2014" name="Nat. Commun.">
        <title>The emerging biofuel crop Camelina sativa retains a highly undifferentiated hexaploid genome structure.</title>
        <authorList>
            <person name="Kagale S."/>
            <person name="Koh C."/>
            <person name="Nixon J."/>
            <person name="Bollina V."/>
            <person name="Clarke W.E."/>
            <person name="Tuteja R."/>
            <person name="Spillane C."/>
            <person name="Robinson S.J."/>
            <person name="Links M.G."/>
            <person name="Clarke C."/>
            <person name="Higgins E.E."/>
            <person name="Huebert T."/>
            <person name="Sharpe A.G."/>
            <person name="Parkin I.A."/>
        </authorList>
    </citation>
    <scope>NUCLEOTIDE SEQUENCE [LARGE SCALE GENOMIC DNA]</scope>
    <source>
        <strain evidence="2">cv. DH55</strain>
    </source>
</reference>
<evidence type="ECO:0000256" key="1">
    <source>
        <dbReference type="SAM" id="MobiDB-lite"/>
    </source>
</evidence>
<sequence>MDLKGNVAETTTQGDSSKLMEATEPMEESSPVASASLTKRKADSDQVEENGGEAQESGDGNEESGDEAEESGDGDEESGDGDEESGEDDYVDPDDELLHPTWWKVPEWDVDSFDGLEYDSSEYKDEFPDEEDEKEWRRFKRQLIENKGFYVEPELWSMYNYSDYKVVPNLDLDAGFDQTYGEYFAEMACLCVKKYNEDKGSNVEFVEVVRGIFTSGSRSKSYITFMAKEKPDGPLVEYQAKVWSTVIQNENYPILCRPAPTAKRSNQK</sequence>
<dbReference type="PANTHER" id="PTHR31228">
    <property type="entry name" value="CYSTATIN/MONELLIN SUPERFAMILY PROTEIN"/>
    <property type="match status" value="1"/>
</dbReference>
<evidence type="ECO:0000313" key="3">
    <source>
        <dbReference type="RefSeq" id="XP_010464108.1"/>
    </source>
</evidence>
<dbReference type="InterPro" id="IPR006525">
    <property type="entry name" value="Cystatin-related_pln"/>
</dbReference>
<organism evidence="2 3">
    <name type="scientific">Camelina sativa</name>
    <name type="common">False flax</name>
    <name type="synonym">Myagrum sativum</name>
    <dbReference type="NCBI Taxonomy" id="90675"/>
    <lineage>
        <taxon>Eukaryota</taxon>
        <taxon>Viridiplantae</taxon>
        <taxon>Streptophyta</taxon>
        <taxon>Embryophyta</taxon>
        <taxon>Tracheophyta</taxon>
        <taxon>Spermatophyta</taxon>
        <taxon>Magnoliopsida</taxon>
        <taxon>eudicotyledons</taxon>
        <taxon>Gunneridae</taxon>
        <taxon>Pentapetalae</taxon>
        <taxon>rosids</taxon>
        <taxon>malvids</taxon>
        <taxon>Brassicales</taxon>
        <taxon>Brassicaceae</taxon>
        <taxon>Camelineae</taxon>
        <taxon>Camelina</taxon>
    </lineage>
</organism>
<evidence type="ECO:0000313" key="2">
    <source>
        <dbReference type="Proteomes" id="UP000694864"/>
    </source>
</evidence>
<feature type="compositionally biased region" description="Acidic residues" evidence="1">
    <location>
        <begin position="59"/>
        <end position="95"/>
    </location>
</feature>
<dbReference type="Gene3D" id="3.10.450.10">
    <property type="match status" value="1"/>
</dbReference>
<dbReference type="PANTHER" id="PTHR31228:SF24">
    <property type="entry name" value="CYSTATIN_MONELLIN SUPERFAMILY PROTEIN"/>
    <property type="match status" value="1"/>
</dbReference>
<protein>
    <submittedName>
        <fullName evidence="3">Uncharacterized protein LOC104744716</fullName>
    </submittedName>
</protein>
<dbReference type="Proteomes" id="UP000694864">
    <property type="component" value="Chromosome 15"/>
</dbReference>
<dbReference type="GeneID" id="104744716"/>